<protein>
    <submittedName>
        <fullName evidence="2">Uncharacterized protein</fullName>
    </submittedName>
</protein>
<accession>A0A1I5RZZ8</accession>
<feature type="chain" id="PRO_5011659284" evidence="1">
    <location>
        <begin position="25"/>
        <end position="195"/>
    </location>
</feature>
<dbReference type="InterPro" id="IPR011250">
    <property type="entry name" value="OMP/PagP_B-barrel"/>
</dbReference>
<evidence type="ECO:0000313" key="3">
    <source>
        <dbReference type="Proteomes" id="UP000199306"/>
    </source>
</evidence>
<dbReference type="Proteomes" id="UP000199306">
    <property type="component" value="Unassembled WGS sequence"/>
</dbReference>
<dbReference type="STRING" id="1079859.SAMN04515674_104312"/>
<evidence type="ECO:0000313" key="2">
    <source>
        <dbReference type="EMBL" id="SFP63596.1"/>
    </source>
</evidence>
<dbReference type="SUPFAM" id="SSF56925">
    <property type="entry name" value="OMPA-like"/>
    <property type="match status" value="1"/>
</dbReference>
<proteinExistence type="predicted"/>
<dbReference type="RefSeq" id="WP_092015894.1">
    <property type="nucleotide sequence ID" value="NZ_FOXH01000004.1"/>
</dbReference>
<dbReference type="AlphaFoldDB" id="A0A1I5RZZ8"/>
<evidence type="ECO:0000256" key="1">
    <source>
        <dbReference type="SAM" id="SignalP"/>
    </source>
</evidence>
<gene>
    <name evidence="2" type="ORF">SAMN04515674_104312</name>
</gene>
<name>A0A1I5RZZ8_9BACT</name>
<keyword evidence="1" id="KW-0732">Signal</keyword>
<organism evidence="2 3">
    <name type="scientific">Pseudarcicella hirudinis</name>
    <dbReference type="NCBI Taxonomy" id="1079859"/>
    <lineage>
        <taxon>Bacteria</taxon>
        <taxon>Pseudomonadati</taxon>
        <taxon>Bacteroidota</taxon>
        <taxon>Cytophagia</taxon>
        <taxon>Cytophagales</taxon>
        <taxon>Flectobacillaceae</taxon>
        <taxon>Pseudarcicella</taxon>
    </lineage>
</organism>
<dbReference type="OrthoDB" id="945732at2"/>
<feature type="signal peptide" evidence="1">
    <location>
        <begin position="1"/>
        <end position="24"/>
    </location>
</feature>
<reference evidence="2 3" key="1">
    <citation type="submission" date="2016-10" db="EMBL/GenBank/DDBJ databases">
        <authorList>
            <person name="de Groot N.N."/>
        </authorList>
    </citation>
    <scope>NUCLEOTIDE SEQUENCE [LARGE SCALE GENOMIC DNA]</scope>
    <source>
        <strain evidence="3">E92,LMG 26720,CCM 7988</strain>
    </source>
</reference>
<dbReference type="EMBL" id="FOXH01000004">
    <property type="protein sequence ID" value="SFP63596.1"/>
    <property type="molecule type" value="Genomic_DNA"/>
</dbReference>
<keyword evidence="3" id="KW-1185">Reference proteome</keyword>
<sequence>MKKKLLILPLFIAAMFLVNLSAKAQFALGIHGSYFVPDAKGADGVFGGGIHGKIFASPQFALGVGLKVVGEENKGTGYKVTNSIVPVTAMAEYYFSDSGIRPYIGAEAGVYFSSLKYEITGFGEQTFKQNNFGAGPKLGLAIPIGNLGIFAEGSYTFIFDNKDNSANTSAGNIDFKSSSKFFMVNAGITVGFGGK</sequence>
<dbReference type="Gene3D" id="2.40.160.20">
    <property type="match status" value="1"/>
</dbReference>